<accession>A0ABD2W8Q1</accession>
<sequence>MEESEVLKNIQLLSPSSLDEFLEAISYLKEAVDISYNGKQVKVIIIDSLSMPIICSIDDPSIRPIYFSKVLHDLNYIAIKHDIAIVITNEIVTHSDKDGNSSYASAGGHYVSEVVFNKLESTRISDDKFAIRLLKSPIMPEISVTFLITGDGVRSVESFRHKV</sequence>
<keyword evidence="10" id="KW-1185">Reference proteome</keyword>
<dbReference type="GO" id="GO:0005524">
    <property type="term" value="F:ATP binding"/>
    <property type="evidence" value="ECO:0007669"/>
    <property type="project" value="UniProtKB-KW"/>
</dbReference>
<evidence type="ECO:0000256" key="7">
    <source>
        <dbReference type="ARBA" id="ARBA00040674"/>
    </source>
</evidence>
<comment type="subcellular location">
    <subcellularLocation>
        <location evidence="1">Nucleus</location>
    </subcellularLocation>
</comment>
<evidence type="ECO:0000313" key="10">
    <source>
        <dbReference type="Proteomes" id="UP001627154"/>
    </source>
</evidence>
<keyword evidence="5" id="KW-0234">DNA repair</keyword>
<keyword evidence="4" id="KW-0067">ATP-binding</keyword>
<evidence type="ECO:0000259" key="8">
    <source>
        <dbReference type="PROSITE" id="PS50162"/>
    </source>
</evidence>
<name>A0ABD2W8Q1_9HYME</name>
<feature type="domain" description="RecA family profile 1" evidence="8">
    <location>
        <begin position="1"/>
        <end position="91"/>
    </location>
</feature>
<dbReference type="InterPro" id="IPR020588">
    <property type="entry name" value="RecA_ATP-bd"/>
</dbReference>
<proteinExistence type="predicted"/>
<dbReference type="SUPFAM" id="SSF52540">
    <property type="entry name" value="P-loop containing nucleoside triphosphate hydrolases"/>
    <property type="match status" value="1"/>
</dbReference>
<dbReference type="PANTHER" id="PTHR46239:SF1">
    <property type="entry name" value="DNA REPAIR PROTEIN RAD51 HOMOLOG 3"/>
    <property type="match status" value="1"/>
</dbReference>
<reference evidence="9 10" key="1">
    <citation type="journal article" date="2024" name="bioRxiv">
        <title>A reference genome for Trichogramma kaykai: A tiny desert-dwelling parasitoid wasp with competing sex-ratio distorters.</title>
        <authorList>
            <person name="Culotta J."/>
            <person name="Lindsey A.R."/>
        </authorList>
    </citation>
    <scope>NUCLEOTIDE SEQUENCE [LARGE SCALE GENOMIC DNA]</scope>
    <source>
        <strain evidence="9 10">KSX58</strain>
    </source>
</reference>
<keyword evidence="3" id="KW-0227">DNA damage</keyword>
<evidence type="ECO:0000256" key="4">
    <source>
        <dbReference type="ARBA" id="ARBA00022840"/>
    </source>
</evidence>
<dbReference type="InterPro" id="IPR027417">
    <property type="entry name" value="P-loop_NTPase"/>
</dbReference>
<dbReference type="InterPro" id="IPR013632">
    <property type="entry name" value="Rad51_C"/>
</dbReference>
<evidence type="ECO:0000256" key="2">
    <source>
        <dbReference type="ARBA" id="ARBA00022741"/>
    </source>
</evidence>
<comment type="caution">
    <text evidence="9">The sequence shown here is derived from an EMBL/GenBank/DDBJ whole genome shotgun (WGS) entry which is preliminary data.</text>
</comment>
<dbReference type="InterPro" id="IPR052093">
    <property type="entry name" value="HR_Repair_Mediator"/>
</dbReference>
<dbReference type="GO" id="GO:0005634">
    <property type="term" value="C:nucleus"/>
    <property type="evidence" value="ECO:0007669"/>
    <property type="project" value="UniProtKB-SubCell"/>
</dbReference>
<keyword evidence="6" id="KW-0539">Nucleus</keyword>
<dbReference type="Gene3D" id="3.40.50.300">
    <property type="entry name" value="P-loop containing nucleotide triphosphate hydrolases"/>
    <property type="match status" value="1"/>
</dbReference>
<evidence type="ECO:0000256" key="6">
    <source>
        <dbReference type="ARBA" id="ARBA00023242"/>
    </source>
</evidence>
<evidence type="ECO:0000256" key="3">
    <source>
        <dbReference type="ARBA" id="ARBA00022763"/>
    </source>
</evidence>
<dbReference type="PROSITE" id="PS50162">
    <property type="entry name" value="RECA_2"/>
    <property type="match status" value="1"/>
</dbReference>
<evidence type="ECO:0000256" key="5">
    <source>
        <dbReference type="ARBA" id="ARBA00023204"/>
    </source>
</evidence>
<dbReference type="EMBL" id="JBJJXI010000124">
    <property type="protein sequence ID" value="KAL3389021.1"/>
    <property type="molecule type" value="Genomic_DNA"/>
</dbReference>
<organism evidence="9 10">
    <name type="scientific">Trichogramma kaykai</name>
    <dbReference type="NCBI Taxonomy" id="54128"/>
    <lineage>
        <taxon>Eukaryota</taxon>
        <taxon>Metazoa</taxon>
        <taxon>Ecdysozoa</taxon>
        <taxon>Arthropoda</taxon>
        <taxon>Hexapoda</taxon>
        <taxon>Insecta</taxon>
        <taxon>Pterygota</taxon>
        <taxon>Neoptera</taxon>
        <taxon>Endopterygota</taxon>
        <taxon>Hymenoptera</taxon>
        <taxon>Apocrita</taxon>
        <taxon>Proctotrupomorpha</taxon>
        <taxon>Chalcidoidea</taxon>
        <taxon>Trichogrammatidae</taxon>
        <taxon>Trichogramma</taxon>
    </lineage>
</organism>
<keyword evidence="2" id="KW-0547">Nucleotide-binding</keyword>
<dbReference type="Pfam" id="PF08423">
    <property type="entry name" value="Rad51"/>
    <property type="match status" value="1"/>
</dbReference>
<protein>
    <recommendedName>
        <fullName evidence="7">DNA repair protein RAD51 homolog 3</fullName>
    </recommendedName>
</protein>
<evidence type="ECO:0000313" key="9">
    <source>
        <dbReference type="EMBL" id="KAL3389021.1"/>
    </source>
</evidence>
<dbReference type="PANTHER" id="PTHR46239">
    <property type="entry name" value="DNA REPAIR PROTEIN RAD51 HOMOLOG 3 RAD51C"/>
    <property type="match status" value="1"/>
</dbReference>
<dbReference type="Proteomes" id="UP001627154">
    <property type="component" value="Unassembled WGS sequence"/>
</dbReference>
<gene>
    <name evidence="9" type="ORF">TKK_015965</name>
</gene>
<dbReference type="GO" id="GO:0006281">
    <property type="term" value="P:DNA repair"/>
    <property type="evidence" value="ECO:0007669"/>
    <property type="project" value="UniProtKB-KW"/>
</dbReference>
<evidence type="ECO:0000256" key="1">
    <source>
        <dbReference type="ARBA" id="ARBA00004123"/>
    </source>
</evidence>
<dbReference type="AlphaFoldDB" id="A0ABD2W8Q1"/>